<dbReference type="SUPFAM" id="SSF47095">
    <property type="entry name" value="HMG-box"/>
    <property type="match status" value="1"/>
</dbReference>
<feature type="DNA-binding region" description="HMG box" evidence="3">
    <location>
        <begin position="68"/>
        <end position="136"/>
    </location>
</feature>
<evidence type="ECO:0000256" key="1">
    <source>
        <dbReference type="ARBA" id="ARBA00023125"/>
    </source>
</evidence>
<proteinExistence type="predicted"/>
<evidence type="ECO:0000313" key="7">
    <source>
        <dbReference type="Proteomes" id="UP000266673"/>
    </source>
</evidence>
<reference evidence="6 7" key="1">
    <citation type="submission" date="2018-06" db="EMBL/GenBank/DDBJ databases">
        <title>Comparative genomics reveals the genomic features of Rhizophagus irregularis, R. cerebriforme, R. diaphanum and Gigaspora rosea, and their symbiotic lifestyle signature.</title>
        <authorList>
            <person name="Morin E."/>
            <person name="San Clemente H."/>
            <person name="Chen E.C.H."/>
            <person name="De La Providencia I."/>
            <person name="Hainaut M."/>
            <person name="Kuo A."/>
            <person name="Kohler A."/>
            <person name="Murat C."/>
            <person name="Tang N."/>
            <person name="Roy S."/>
            <person name="Loubradou J."/>
            <person name="Henrissat B."/>
            <person name="Grigoriev I.V."/>
            <person name="Corradi N."/>
            <person name="Roux C."/>
            <person name="Martin F.M."/>
        </authorList>
    </citation>
    <scope>NUCLEOTIDE SEQUENCE [LARGE SCALE GENOMIC DNA]</scope>
    <source>
        <strain evidence="6 7">DAOM 194757</strain>
    </source>
</reference>
<name>A0A397WCG6_9GLOM</name>
<dbReference type="AlphaFoldDB" id="A0A397WCG6"/>
<dbReference type="Gene3D" id="1.10.30.10">
    <property type="entry name" value="High mobility group box domain"/>
    <property type="match status" value="1"/>
</dbReference>
<dbReference type="PROSITE" id="PS50118">
    <property type="entry name" value="HMG_BOX_2"/>
    <property type="match status" value="1"/>
</dbReference>
<dbReference type="GO" id="GO:0001228">
    <property type="term" value="F:DNA-binding transcription activator activity, RNA polymerase II-specific"/>
    <property type="evidence" value="ECO:0007669"/>
    <property type="project" value="TreeGrafter"/>
</dbReference>
<keyword evidence="7" id="KW-1185">Reference proteome</keyword>
<dbReference type="GO" id="GO:0005634">
    <property type="term" value="C:nucleus"/>
    <property type="evidence" value="ECO:0007669"/>
    <property type="project" value="UniProtKB-UniRule"/>
</dbReference>
<dbReference type="PANTHER" id="PTHR10270">
    <property type="entry name" value="SOX TRANSCRIPTION FACTOR"/>
    <property type="match status" value="1"/>
</dbReference>
<evidence type="ECO:0000256" key="2">
    <source>
        <dbReference type="ARBA" id="ARBA00023163"/>
    </source>
</evidence>
<keyword evidence="2" id="KW-0804">Transcription</keyword>
<dbReference type="STRING" id="44941.A0A397WCG6"/>
<comment type="caution">
    <text evidence="6">The sequence shown here is derived from an EMBL/GenBank/DDBJ whole genome shotgun (WGS) entry which is preliminary data.</text>
</comment>
<dbReference type="InterPro" id="IPR050140">
    <property type="entry name" value="SRY-related_HMG-box_TF-like"/>
</dbReference>
<keyword evidence="1 3" id="KW-0238">DNA-binding</keyword>
<feature type="region of interest" description="Disordered" evidence="4">
    <location>
        <begin position="53"/>
        <end position="72"/>
    </location>
</feature>
<evidence type="ECO:0000256" key="3">
    <source>
        <dbReference type="PROSITE-ProRule" id="PRU00267"/>
    </source>
</evidence>
<dbReference type="Proteomes" id="UP000266673">
    <property type="component" value="Unassembled WGS sequence"/>
</dbReference>
<evidence type="ECO:0000313" key="6">
    <source>
        <dbReference type="EMBL" id="RIB30653.1"/>
    </source>
</evidence>
<feature type="region of interest" description="Disordered" evidence="4">
    <location>
        <begin position="136"/>
        <end position="157"/>
    </location>
</feature>
<dbReference type="EMBL" id="QKWP01000008">
    <property type="protein sequence ID" value="RIB30653.1"/>
    <property type="molecule type" value="Genomic_DNA"/>
</dbReference>
<protein>
    <recommendedName>
        <fullName evidence="5">HMG box domain-containing protein</fullName>
    </recommendedName>
</protein>
<dbReference type="GO" id="GO:0030154">
    <property type="term" value="P:cell differentiation"/>
    <property type="evidence" value="ECO:0007669"/>
    <property type="project" value="TreeGrafter"/>
</dbReference>
<dbReference type="InterPro" id="IPR009071">
    <property type="entry name" value="HMG_box_dom"/>
</dbReference>
<sequence>MSFEKKSEEIKPHSFNASHLKSFNANSFNEIFSCSLPYELTIEIEELVSPPKNSRKAAKFRKDPSSSPPRPQNAFFLFRRDFYARLKQNQIKISNGDVSRLASQVWKKQSNEVLRFFGVLEKLAKDRHKQVYPGYKYSPKKCSEKSKSRANGRRKNNELASEPFLTKIVNEVNHFSDAITFHIENSSNNLIEQENIDFSEYIYYD</sequence>
<dbReference type="InterPro" id="IPR036910">
    <property type="entry name" value="HMG_box_dom_sf"/>
</dbReference>
<dbReference type="SMART" id="SM00398">
    <property type="entry name" value="HMG"/>
    <property type="match status" value="1"/>
</dbReference>
<dbReference type="CDD" id="cd01389">
    <property type="entry name" value="HMG-box_ROX1-like"/>
    <property type="match status" value="1"/>
</dbReference>
<dbReference type="Pfam" id="PF00505">
    <property type="entry name" value="HMG_box"/>
    <property type="match status" value="1"/>
</dbReference>
<feature type="domain" description="HMG box" evidence="5">
    <location>
        <begin position="68"/>
        <end position="136"/>
    </location>
</feature>
<gene>
    <name evidence="6" type="ORF">C2G38_2010697</name>
</gene>
<organism evidence="6 7">
    <name type="scientific">Gigaspora rosea</name>
    <dbReference type="NCBI Taxonomy" id="44941"/>
    <lineage>
        <taxon>Eukaryota</taxon>
        <taxon>Fungi</taxon>
        <taxon>Fungi incertae sedis</taxon>
        <taxon>Mucoromycota</taxon>
        <taxon>Glomeromycotina</taxon>
        <taxon>Glomeromycetes</taxon>
        <taxon>Diversisporales</taxon>
        <taxon>Gigasporaceae</taxon>
        <taxon>Gigaspora</taxon>
    </lineage>
</organism>
<evidence type="ECO:0000256" key="4">
    <source>
        <dbReference type="SAM" id="MobiDB-lite"/>
    </source>
</evidence>
<dbReference type="OrthoDB" id="6247875at2759"/>
<dbReference type="GO" id="GO:0000978">
    <property type="term" value="F:RNA polymerase II cis-regulatory region sequence-specific DNA binding"/>
    <property type="evidence" value="ECO:0007669"/>
    <property type="project" value="TreeGrafter"/>
</dbReference>
<evidence type="ECO:0000259" key="5">
    <source>
        <dbReference type="PROSITE" id="PS50118"/>
    </source>
</evidence>
<keyword evidence="3" id="KW-0539">Nucleus</keyword>
<dbReference type="PANTHER" id="PTHR10270:SF161">
    <property type="entry name" value="SEX-DETERMINING REGION Y PROTEIN"/>
    <property type="match status" value="1"/>
</dbReference>
<accession>A0A397WCG6</accession>